<accession>A0ABT8FRH8</accession>
<dbReference type="InterPro" id="IPR011335">
    <property type="entry name" value="Restrct_endonuc-II-like"/>
</dbReference>
<gene>
    <name evidence="1" type="ORF">KZC48_05855</name>
</gene>
<comment type="caution">
    <text evidence="1">The sequence shown here is derived from an EMBL/GenBank/DDBJ whole genome shotgun (WGS) entry which is preliminary data.</text>
</comment>
<dbReference type="InterPro" id="IPR011604">
    <property type="entry name" value="PDDEXK-like_dom_sf"/>
</dbReference>
<dbReference type="Gene3D" id="3.90.320.10">
    <property type="match status" value="1"/>
</dbReference>
<keyword evidence="2" id="KW-1185">Reference proteome</keyword>
<protein>
    <recommendedName>
        <fullName evidence="3">YqaJ viral recombinase domain-containing protein</fullName>
    </recommendedName>
</protein>
<sequence>MSTQIAARVVVEADAPREEWMAERGEGVTASQAWRIARGGIKARRTIVEEKMNGSRFRGNAATRAGSSREDALLDEAAEQLAHVEPNRALWGAAANDLHRATPDGIGWDADGCLVVIEVKSHEYGWEHDDIPLDHRGQLQWQMHVLGASRALYGFEVRDEDDQPPRDGATWIEVERDEEMIAWLVDRADAFIAWREDGCPDVDDLPDDVAEALAAWTPLKRALDDAAKAEKTANDALKKVLVKQPHAQRFGSVGTGKDGGYQLTVSETVSIDEAAWKEADPEEHARIEALRVELAITEAAAKRTHPKITRRPSLRYQEA</sequence>
<evidence type="ECO:0008006" key="3">
    <source>
        <dbReference type="Google" id="ProtNLM"/>
    </source>
</evidence>
<dbReference type="SUPFAM" id="SSF52980">
    <property type="entry name" value="Restriction endonuclease-like"/>
    <property type="match status" value="1"/>
</dbReference>
<reference evidence="1" key="1">
    <citation type="submission" date="2021-06" db="EMBL/GenBank/DDBJ databases">
        <title>Genome-based taxonomic framework of Microbacterium strains isolated from marine environment, the description of four new species and reclassification of four preexisting species.</title>
        <authorList>
            <person name="Lee S.D."/>
            <person name="Kim S.-M."/>
            <person name="Byeon Y.-S."/>
            <person name="Yang H.L."/>
            <person name="Kim I.S."/>
        </authorList>
    </citation>
    <scope>NUCLEOTIDE SEQUENCE</scope>
    <source>
        <strain evidence="1">KACC 20510</strain>
    </source>
</reference>
<proteinExistence type="predicted"/>
<evidence type="ECO:0000313" key="1">
    <source>
        <dbReference type="EMBL" id="MDN4463922.1"/>
    </source>
</evidence>
<dbReference type="RefSeq" id="WP_301133052.1">
    <property type="nucleotide sequence ID" value="NZ_BAAAUQ010000019.1"/>
</dbReference>
<dbReference type="Proteomes" id="UP001172731">
    <property type="component" value="Unassembled WGS sequence"/>
</dbReference>
<organism evidence="1 2">
    <name type="scientific">Microbacterium aurantiacum</name>
    <dbReference type="NCBI Taxonomy" id="162393"/>
    <lineage>
        <taxon>Bacteria</taxon>
        <taxon>Bacillati</taxon>
        <taxon>Actinomycetota</taxon>
        <taxon>Actinomycetes</taxon>
        <taxon>Micrococcales</taxon>
        <taxon>Microbacteriaceae</taxon>
        <taxon>Microbacterium</taxon>
    </lineage>
</organism>
<evidence type="ECO:0000313" key="2">
    <source>
        <dbReference type="Proteomes" id="UP001172731"/>
    </source>
</evidence>
<name>A0ABT8FRH8_9MICO</name>
<dbReference type="EMBL" id="JAHWXI010000004">
    <property type="protein sequence ID" value="MDN4463922.1"/>
    <property type="molecule type" value="Genomic_DNA"/>
</dbReference>